<organism evidence="2 3">
    <name type="scientific">Candidatus Scalindua brodae</name>
    <dbReference type="NCBI Taxonomy" id="237368"/>
    <lineage>
        <taxon>Bacteria</taxon>
        <taxon>Pseudomonadati</taxon>
        <taxon>Planctomycetota</taxon>
        <taxon>Candidatus Brocadiia</taxon>
        <taxon>Candidatus Brocadiales</taxon>
        <taxon>Candidatus Scalinduaceae</taxon>
        <taxon>Candidatus Scalindua</taxon>
    </lineage>
</organism>
<dbReference type="Pfam" id="PF05359">
    <property type="entry name" value="DUF748"/>
    <property type="match status" value="1"/>
</dbReference>
<keyword evidence="1" id="KW-0812">Transmembrane</keyword>
<keyword evidence="1" id="KW-0472">Membrane</keyword>
<evidence type="ECO:0008006" key="4">
    <source>
        <dbReference type="Google" id="ProtNLM"/>
    </source>
</evidence>
<dbReference type="InterPro" id="IPR052894">
    <property type="entry name" value="AsmA-related"/>
</dbReference>
<dbReference type="AlphaFoldDB" id="A0A0B0EHY0"/>
<name>A0A0B0EHY0_9BACT</name>
<comment type="caution">
    <text evidence="2">The sequence shown here is derived from an EMBL/GenBank/DDBJ whole genome shotgun (WGS) entry which is preliminary data.</text>
</comment>
<dbReference type="InterPro" id="IPR008023">
    <property type="entry name" value="DUF748"/>
</dbReference>
<dbReference type="PANTHER" id="PTHR30441">
    <property type="entry name" value="DUF748 DOMAIN-CONTAINING PROTEIN"/>
    <property type="match status" value="1"/>
</dbReference>
<gene>
    <name evidence="2" type="ORF">SCABRO_01572</name>
</gene>
<protein>
    <recommendedName>
        <fullName evidence="4">DUF748 domain-containing protein</fullName>
    </recommendedName>
</protein>
<dbReference type="eggNOG" id="COG2982">
    <property type="taxonomic scope" value="Bacteria"/>
</dbReference>
<dbReference type="PATRIC" id="fig|237368.3.peg.1718"/>
<sequence length="1090" mass="122291">MKFPRSLKELNLYQKILFWTIIFFISYTIIGFFILPPILKSILQKRLTENLNRTVTIEKIKLNPYALSLTMNGFSALAKDKSEEFISFQTFYANLQSFSIFKLAPVLKQLRVDGFHARIVMNEDGTFNFSDILEFFIIDSTENTAETVTEDSKPFEFLVSDIQIVNCGVLVIDDQYGVTHTINDIQVTVPFLSNFEEYVEQFTTTDISLTLNDAPVVLQGKMKPFSPSRELNMNLEVKAINLAHYSPYAQKECYLTINSGKFDVDIDLFHHALLNGKPKLSTPGKIIITNLEILDDEKQPLLKTVLNELKIAESNIFERNFHIDSLYTKSTEVGITQKPDKTLSIETLMGLFESGESRNKQKVALHAQLTLDEILLDDTSIFITDLARVAEGNSPNKTDLFRSSSLVFKDLSVETGRYEITLGEARYEKGSLFIQGDKDGNLNFQHLLDFSSAINGNDSKVISNEKIPWCVTIKQAFVTDVDVEARNITPAQNKDIRLHNIILKAKNLSTILGTQGEIDFTCSLNETGKIQSLGSIAFTPPSANVQVDVSNIDLTLLQPFLPDEILITIEDGVLSSKGNVSLLYNDRNNIHAHYQGKTTVKDFATIDESTDEYVLTFDALEVSGIDASLSPLYANIEDITLRNMFSKALINPDGSISFRNIISSEQNKDQYSETSAQSITDSDTEAQSGGLFTIPARITTFTIDKGRIEFLDQSVSPNFTLQVTDLLCTVSGLSSVSTDKADVLAEGKINGNAPFKFTGVANILSNKLFIDMAVGLNDMDLSTFGPYTGKYIGYDVRKGKLSLDVTYLMKERRLDSINKLVIDQFELGEKVESPDAIEVPLKLALALLKDRYGKITLNVPVEGSFDNPEFSFGKIIIQTIKNTLVKAATTPFRFLASLFGGGENLNYFEFEPGSANISEENKSKLDIIITAMYERPELELEIAGYTDILEDSQVLVTQKYDQLIKEQKLQELNNAGKSAPPLESVIIREEEYEKYAKTAYKDVLKKKQLPIPKTLLKMPISEIEEVIKKNIHVTNNDLRVLATQRAQNVLQYILSHDKVELNRLFLIEPDSLTDKEVEKIKKSRVVLGLR</sequence>
<dbReference type="GO" id="GO:0005886">
    <property type="term" value="C:plasma membrane"/>
    <property type="evidence" value="ECO:0007669"/>
    <property type="project" value="TreeGrafter"/>
</dbReference>
<dbReference type="Gene3D" id="3.30.1330.60">
    <property type="entry name" value="OmpA-like domain"/>
    <property type="match status" value="1"/>
</dbReference>
<dbReference type="GO" id="GO:0090313">
    <property type="term" value="P:regulation of protein targeting to membrane"/>
    <property type="evidence" value="ECO:0007669"/>
    <property type="project" value="TreeGrafter"/>
</dbReference>
<evidence type="ECO:0000256" key="1">
    <source>
        <dbReference type="SAM" id="Phobius"/>
    </source>
</evidence>
<dbReference type="InterPro" id="IPR036737">
    <property type="entry name" value="OmpA-like_sf"/>
</dbReference>
<reference evidence="2 3" key="1">
    <citation type="submission" date="2014-10" db="EMBL/GenBank/DDBJ databases">
        <title>Draft genome of anammox bacterium scalindua brodae, obtained using differential coverage binning of sequence data from two enrichment reactors.</title>
        <authorList>
            <person name="Speth D.R."/>
            <person name="Russ L."/>
            <person name="Kartal B."/>
            <person name="Op den Camp H.J."/>
            <person name="Dutilh B.E."/>
            <person name="Jetten M.S."/>
        </authorList>
    </citation>
    <scope>NUCLEOTIDE SEQUENCE [LARGE SCALE GENOMIC DNA]</scope>
    <source>
        <strain evidence="2">RU1</strain>
    </source>
</reference>
<proteinExistence type="predicted"/>
<feature type="transmembrane region" description="Helical" evidence="1">
    <location>
        <begin position="12"/>
        <end position="35"/>
    </location>
</feature>
<dbReference type="EMBL" id="JRYO01000104">
    <property type="protein sequence ID" value="KHE92672.1"/>
    <property type="molecule type" value="Genomic_DNA"/>
</dbReference>
<keyword evidence="1" id="KW-1133">Transmembrane helix</keyword>
<dbReference type="PANTHER" id="PTHR30441:SF8">
    <property type="entry name" value="DUF748 DOMAIN-CONTAINING PROTEIN"/>
    <property type="match status" value="1"/>
</dbReference>
<accession>A0A0B0EHY0</accession>
<evidence type="ECO:0000313" key="2">
    <source>
        <dbReference type="EMBL" id="KHE92672.1"/>
    </source>
</evidence>
<dbReference type="Proteomes" id="UP000030652">
    <property type="component" value="Unassembled WGS sequence"/>
</dbReference>
<evidence type="ECO:0000313" key="3">
    <source>
        <dbReference type="Proteomes" id="UP000030652"/>
    </source>
</evidence>